<dbReference type="EMBL" id="DYDO01000010">
    <property type="protein sequence ID" value="DBA17551.1"/>
    <property type="molecule type" value="Genomic_DNA"/>
</dbReference>
<evidence type="ECO:0000313" key="1">
    <source>
        <dbReference type="EMBL" id="DBA17551.1"/>
    </source>
</evidence>
<protein>
    <submittedName>
        <fullName evidence="1">Uncharacterized protein</fullName>
    </submittedName>
</protein>
<reference evidence="1" key="1">
    <citation type="thesis" date="2020" institute="ProQuest LLC" country="789 East Eisenhower Parkway, Ann Arbor, MI, USA">
        <title>Comparative Genomics and Chromosome Evolution.</title>
        <authorList>
            <person name="Mudd A.B."/>
        </authorList>
    </citation>
    <scope>NUCLEOTIDE SEQUENCE</scope>
    <source>
        <strain evidence="1">1538</strain>
        <tissue evidence="1">Blood</tissue>
    </source>
</reference>
<dbReference type="AlphaFoldDB" id="A0AAV2ZIV8"/>
<name>A0AAV2ZIV8_PYXAD</name>
<comment type="caution">
    <text evidence="1">The sequence shown here is derived from an EMBL/GenBank/DDBJ whole genome shotgun (WGS) entry which is preliminary data.</text>
</comment>
<proteinExistence type="predicted"/>
<accession>A0AAV2ZIV8</accession>
<gene>
    <name evidence="1" type="ORF">GDO54_002978</name>
</gene>
<evidence type="ECO:0000313" key="2">
    <source>
        <dbReference type="Proteomes" id="UP001181693"/>
    </source>
</evidence>
<dbReference type="Proteomes" id="UP001181693">
    <property type="component" value="Unassembled WGS sequence"/>
</dbReference>
<keyword evidence="2" id="KW-1185">Reference proteome</keyword>
<organism evidence="1 2">
    <name type="scientific">Pyxicephalus adspersus</name>
    <name type="common">African bullfrog</name>
    <dbReference type="NCBI Taxonomy" id="30357"/>
    <lineage>
        <taxon>Eukaryota</taxon>
        <taxon>Metazoa</taxon>
        <taxon>Chordata</taxon>
        <taxon>Craniata</taxon>
        <taxon>Vertebrata</taxon>
        <taxon>Euteleostomi</taxon>
        <taxon>Amphibia</taxon>
        <taxon>Batrachia</taxon>
        <taxon>Anura</taxon>
        <taxon>Neobatrachia</taxon>
        <taxon>Ranoidea</taxon>
        <taxon>Pyxicephalidae</taxon>
        <taxon>Pyxicephalinae</taxon>
        <taxon>Pyxicephalus</taxon>
    </lineage>
</organism>
<sequence length="109" mass="12259">MTVPVMSRLGSLQLPRSFVTMHSLIFIGVFLCLNAFTDISSSAPEPLSSLWDVDDEPPLELSIEDLGRDEDYGILPHYPKISESLRRKMLEEQALAQETKHDKTNTAKV</sequence>